<keyword evidence="4" id="KW-1003">Cell membrane</keyword>
<dbReference type="GO" id="GO:0048038">
    <property type="term" value="F:quinone binding"/>
    <property type="evidence" value="ECO:0007669"/>
    <property type="project" value="UniProtKB-KW"/>
</dbReference>
<keyword evidence="8 11" id="KW-1133">Transmembrane helix</keyword>
<dbReference type="GO" id="GO:0030964">
    <property type="term" value="C:NADH dehydrogenase complex"/>
    <property type="evidence" value="ECO:0007669"/>
    <property type="project" value="TreeGrafter"/>
</dbReference>
<proteinExistence type="inferred from homology"/>
<dbReference type="GO" id="GO:0008137">
    <property type="term" value="F:NADH dehydrogenase (ubiquinone) activity"/>
    <property type="evidence" value="ECO:0007669"/>
    <property type="project" value="InterPro"/>
</dbReference>
<evidence type="ECO:0000256" key="8">
    <source>
        <dbReference type="ARBA" id="ARBA00022989"/>
    </source>
</evidence>
<organism evidence="12">
    <name type="scientific">freshwater metagenome</name>
    <dbReference type="NCBI Taxonomy" id="449393"/>
    <lineage>
        <taxon>unclassified sequences</taxon>
        <taxon>metagenomes</taxon>
        <taxon>ecological metagenomes</taxon>
    </lineage>
</organism>
<keyword evidence="6" id="KW-0874">Quinone</keyword>
<evidence type="ECO:0000256" key="1">
    <source>
        <dbReference type="ARBA" id="ARBA00004141"/>
    </source>
</evidence>
<evidence type="ECO:0000256" key="11">
    <source>
        <dbReference type="SAM" id="Phobius"/>
    </source>
</evidence>
<dbReference type="EMBL" id="CAFBMK010000171">
    <property type="protein sequence ID" value="CAB4932062.1"/>
    <property type="molecule type" value="Genomic_DNA"/>
</dbReference>
<dbReference type="PANTHER" id="PTHR11058">
    <property type="entry name" value="NADH-UBIQUINONE OXIDOREDUCTASE CHAIN 3"/>
    <property type="match status" value="1"/>
</dbReference>
<keyword evidence="9" id="KW-0520">NAD</keyword>
<evidence type="ECO:0000256" key="5">
    <source>
        <dbReference type="ARBA" id="ARBA00022692"/>
    </source>
</evidence>
<comment type="subcellular location">
    <subcellularLocation>
        <location evidence="1">Membrane</location>
        <topology evidence="1">Multi-pass membrane protein</topology>
    </subcellularLocation>
</comment>
<comment type="similarity">
    <text evidence="2">Belongs to the complex I subunit 3 family.</text>
</comment>
<dbReference type="InterPro" id="IPR023043">
    <property type="entry name" value="NAD(P)H_OxRDtase_bac/plastid"/>
</dbReference>
<keyword evidence="7" id="KW-1278">Translocase</keyword>
<dbReference type="PANTHER" id="PTHR11058:SF22">
    <property type="entry name" value="NADH-QUINONE OXIDOREDUCTASE SUBUNIT A"/>
    <property type="match status" value="1"/>
</dbReference>
<accession>A0A6J7IP15</accession>
<evidence type="ECO:0000256" key="10">
    <source>
        <dbReference type="ARBA" id="ARBA00023136"/>
    </source>
</evidence>
<gene>
    <name evidence="12" type="ORF">UFOPK3564_02429</name>
</gene>
<dbReference type="AlphaFoldDB" id="A0A6J7IP15"/>
<reference evidence="12" key="1">
    <citation type="submission" date="2020-05" db="EMBL/GenBank/DDBJ databases">
        <authorList>
            <person name="Chiriac C."/>
            <person name="Salcher M."/>
            <person name="Ghai R."/>
            <person name="Kavagutti S V."/>
        </authorList>
    </citation>
    <scope>NUCLEOTIDE SEQUENCE</scope>
</reference>
<feature type="transmembrane region" description="Helical" evidence="11">
    <location>
        <begin position="63"/>
        <end position="84"/>
    </location>
</feature>
<evidence type="ECO:0000256" key="4">
    <source>
        <dbReference type="ARBA" id="ARBA00022475"/>
    </source>
</evidence>
<dbReference type="Pfam" id="PF00507">
    <property type="entry name" value="Oxidored_q4"/>
    <property type="match status" value="1"/>
</dbReference>
<keyword evidence="3" id="KW-0813">Transport</keyword>
<dbReference type="GO" id="GO:0016651">
    <property type="term" value="F:oxidoreductase activity, acting on NAD(P)H"/>
    <property type="evidence" value="ECO:0007669"/>
    <property type="project" value="InterPro"/>
</dbReference>
<sequence length="121" mass="13728">MLRSYLPLLVFLVLSTGVGALFVAANSFLGPRFRRRPTTVHDDAYESGLPSDVQQGFRFGISFYLIAMLFLLFDIEVVFLYPIAVELKAFGTFALIETAVFIVLLMVALIYVWRRGALEWK</sequence>
<keyword evidence="10 11" id="KW-0472">Membrane</keyword>
<evidence type="ECO:0000313" key="12">
    <source>
        <dbReference type="EMBL" id="CAB4932062.1"/>
    </source>
</evidence>
<name>A0A6J7IP15_9ZZZZ</name>
<dbReference type="InterPro" id="IPR000440">
    <property type="entry name" value="NADH_UbQ/plastoQ_OxRdtase_su3"/>
</dbReference>
<protein>
    <submittedName>
        <fullName evidence="12">Unannotated protein</fullName>
    </submittedName>
</protein>
<dbReference type="HAMAP" id="MF_01394">
    <property type="entry name" value="NDH1_NuoA"/>
    <property type="match status" value="1"/>
</dbReference>
<evidence type="ECO:0000256" key="9">
    <source>
        <dbReference type="ARBA" id="ARBA00023027"/>
    </source>
</evidence>
<evidence type="ECO:0000256" key="2">
    <source>
        <dbReference type="ARBA" id="ARBA00008472"/>
    </source>
</evidence>
<dbReference type="InterPro" id="IPR038430">
    <property type="entry name" value="NDAH_ubi_oxred_su3_sf"/>
</dbReference>
<keyword evidence="5 11" id="KW-0812">Transmembrane</keyword>
<evidence type="ECO:0000256" key="3">
    <source>
        <dbReference type="ARBA" id="ARBA00022448"/>
    </source>
</evidence>
<evidence type="ECO:0000256" key="6">
    <source>
        <dbReference type="ARBA" id="ARBA00022719"/>
    </source>
</evidence>
<evidence type="ECO:0000256" key="7">
    <source>
        <dbReference type="ARBA" id="ARBA00022967"/>
    </source>
</evidence>
<feature type="transmembrane region" description="Helical" evidence="11">
    <location>
        <begin position="6"/>
        <end position="29"/>
    </location>
</feature>
<feature type="transmembrane region" description="Helical" evidence="11">
    <location>
        <begin position="90"/>
        <end position="113"/>
    </location>
</feature>
<dbReference type="Gene3D" id="1.20.58.1610">
    <property type="entry name" value="NADH:ubiquinone/plastoquinone oxidoreductase, chain 3"/>
    <property type="match status" value="1"/>
</dbReference>